<evidence type="ECO:0000256" key="1">
    <source>
        <dbReference type="SAM" id="MobiDB-lite"/>
    </source>
</evidence>
<evidence type="ECO:0000313" key="3">
    <source>
        <dbReference type="Proteomes" id="UP000286801"/>
    </source>
</evidence>
<dbReference type="AlphaFoldDB" id="A0A432G2F3"/>
<comment type="caution">
    <text evidence="2">The sequence shown here is derived from an EMBL/GenBank/DDBJ whole genome shotgun (WGS) entry which is preliminary data.</text>
</comment>
<gene>
    <name evidence="2" type="ORF">DSY97_09890</name>
</gene>
<accession>A0A432G2F3</accession>
<evidence type="ECO:0000313" key="2">
    <source>
        <dbReference type="EMBL" id="RTZ77421.1"/>
    </source>
</evidence>
<dbReference type="Proteomes" id="UP000286801">
    <property type="component" value="Unassembled WGS sequence"/>
</dbReference>
<reference evidence="2 3" key="1">
    <citation type="submission" date="2018-06" db="EMBL/GenBank/DDBJ databases">
        <title>Combined omics and stable isotope probing to characterize newly discovered Mariana Back-Arc vent microbial communities.</title>
        <authorList>
            <person name="Trembath-Reichert E."/>
            <person name="Huber J.A."/>
        </authorList>
    </citation>
    <scope>NUCLEOTIDE SEQUENCE [LARGE SCALE GENOMIC DNA]</scope>
    <source>
        <strain evidence="2">MAG 63_1</strain>
    </source>
</reference>
<dbReference type="EMBL" id="QNZL01000264">
    <property type="protein sequence ID" value="RTZ77421.1"/>
    <property type="molecule type" value="Genomic_DNA"/>
</dbReference>
<organism evidence="2 3">
    <name type="scientific">SAR324 cluster bacterium</name>
    <dbReference type="NCBI Taxonomy" id="2024889"/>
    <lineage>
        <taxon>Bacteria</taxon>
        <taxon>Deltaproteobacteria</taxon>
        <taxon>SAR324 cluster</taxon>
    </lineage>
</organism>
<sequence>MEKEKLIKSKGAISRGKRGISNKARKGGARTIKPIPNLNFVKIQRQVIQATEEVKKLRNFSFMMRMRKTILAADSTDKGTHIDASIIGIQIKSKAVSSLVSKISSDLTSSAARVKLVRTVMQDKRDFPLSLYRNLMIQAALTIYLGDITPATLQIAGQTYRLYLEKIISTHKKGLLVVQSKQLKNVNLDVISVKELIKMEEDEERGVDENEALVIQEIKITLKLLEYTDSLDEDTRDSITMTMHLDELNDLSSKHRVKSLFAGSGSTESTKNKHMLIVRKTLAALEVIKRIPVLQPIGLKIIAKLQEIDSKLPLPYLIEARFHMQALRILTLRIVMKEFSARPSLRPTFNKAIVAYHKALKRALLSNPKRIDIIVLSEFAQVSYYAYEQRKILNLANHGVLKILEMGKKAVDVLAPSNRIYLKQQKVILSALKKMKNLD</sequence>
<name>A0A432G2F3_9DELT</name>
<feature type="compositionally biased region" description="Basic residues" evidence="1">
    <location>
        <begin position="15"/>
        <end position="28"/>
    </location>
</feature>
<protein>
    <submittedName>
        <fullName evidence="2">Uncharacterized protein</fullName>
    </submittedName>
</protein>
<proteinExistence type="predicted"/>
<feature type="region of interest" description="Disordered" evidence="1">
    <location>
        <begin position="1"/>
        <end position="30"/>
    </location>
</feature>